<dbReference type="PROSITE" id="PS51257">
    <property type="entry name" value="PROKAR_LIPOPROTEIN"/>
    <property type="match status" value="1"/>
</dbReference>
<sequence length="158" mass="18584">MRVFWTVIVLVILVTGCEDNRIYEQYIDFEEGYWLVDNKPEFEFVIDDTNVRYTLYGNVRNAVSYPWSRLFMTYYLQDSIGNQIHKSLISDYLFESKSGEPLGTSGLGDIYDHRLMLLKDYQFKDAGKYKIKFEQFMRTDTLQGVLAVGLRIEKSVKP</sequence>
<dbReference type="STRING" id="688867.SAMN05660236_3512"/>
<keyword evidence="1" id="KW-0449">Lipoprotein</keyword>
<dbReference type="AlphaFoldDB" id="A0A1T5LM28"/>
<proteinExistence type="predicted"/>
<evidence type="ECO:0000313" key="1">
    <source>
        <dbReference type="EMBL" id="SKC77103.1"/>
    </source>
</evidence>
<organism evidence="1 2">
    <name type="scientific">Ohtaekwangia koreensis</name>
    <dbReference type="NCBI Taxonomy" id="688867"/>
    <lineage>
        <taxon>Bacteria</taxon>
        <taxon>Pseudomonadati</taxon>
        <taxon>Bacteroidota</taxon>
        <taxon>Cytophagia</taxon>
        <taxon>Cytophagales</taxon>
        <taxon>Fulvivirgaceae</taxon>
        <taxon>Ohtaekwangia</taxon>
    </lineage>
</organism>
<dbReference type="OrthoDB" id="982482at2"/>
<dbReference type="Pfam" id="PF14109">
    <property type="entry name" value="GldH_lipo"/>
    <property type="match status" value="1"/>
</dbReference>
<accession>A0A1T5LM28</accession>
<dbReference type="RefSeq" id="WP_079688024.1">
    <property type="nucleotide sequence ID" value="NZ_FUZU01000002.1"/>
</dbReference>
<protein>
    <submittedName>
        <fullName evidence="1">Gliding motility-associated lipoprotein GldH</fullName>
    </submittedName>
</protein>
<gene>
    <name evidence="1" type="ORF">SAMN05660236_3512</name>
</gene>
<keyword evidence="2" id="KW-1185">Reference proteome</keyword>
<evidence type="ECO:0000313" key="2">
    <source>
        <dbReference type="Proteomes" id="UP000190961"/>
    </source>
</evidence>
<name>A0A1T5LM28_9BACT</name>
<reference evidence="1 2" key="1">
    <citation type="submission" date="2017-02" db="EMBL/GenBank/DDBJ databases">
        <authorList>
            <person name="Peterson S.W."/>
        </authorList>
    </citation>
    <scope>NUCLEOTIDE SEQUENCE [LARGE SCALE GENOMIC DNA]</scope>
    <source>
        <strain evidence="1 2">DSM 25262</strain>
    </source>
</reference>
<dbReference type="NCBIfam" id="TIGR03511">
    <property type="entry name" value="GldH_lipo"/>
    <property type="match status" value="1"/>
</dbReference>
<dbReference type="EMBL" id="FUZU01000002">
    <property type="protein sequence ID" value="SKC77103.1"/>
    <property type="molecule type" value="Genomic_DNA"/>
</dbReference>
<dbReference type="InterPro" id="IPR020018">
    <property type="entry name" value="Motility-assoc_lipoprot_GldH"/>
</dbReference>
<dbReference type="Proteomes" id="UP000190961">
    <property type="component" value="Unassembled WGS sequence"/>
</dbReference>